<dbReference type="PROSITE" id="PS50850">
    <property type="entry name" value="MFS"/>
    <property type="match status" value="1"/>
</dbReference>
<gene>
    <name evidence="8" type="ORF">ACFO8M_15280</name>
</gene>
<keyword evidence="4 6" id="KW-1133">Transmembrane helix</keyword>
<feature type="transmembrane region" description="Helical" evidence="6">
    <location>
        <begin position="84"/>
        <end position="101"/>
    </location>
</feature>
<accession>A0ABV7Q241</accession>
<feature type="transmembrane region" description="Helical" evidence="6">
    <location>
        <begin position="107"/>
        <end position="130"/>
    </location>
</feature>
<feature type="transmembrane region" description="Helical" evidence="6">
    <location>
        <begin position="20"/>
        <end position="39"/>
    </location>
</feature>
<evidence type="ECO:0000313" key="9">
    <source>
        <dbReference type="Proteomes" id="UP001595712"/>
    </source>
</evidence>
<evidence type="ECO:0000256" key="6">
    <source>
        <dbReference type="SAM" id="Phobius"/>
    </source>
</evidence>
<proteinExistence type="predicted"/>
<dbReference type="SUPFAM" id="SSF103473">
    <property type="entry name" value="MFS general substrate transporter"/>
    <property type="match status" value="1"/>
</dbReference>
<feature type="transmembrane region" description="Helical" evidence="6">
    <location>
        <begin position="172"/>
        <end position="190"/>
    </location>
</feature>
<dbReference type="PANTHER" id="PTHR43124:SF3">
    <property type="entry name" value="CHLORAMPHENICOL EFFLUX PUMP RV0191"/>
    <property type="match status" value="1"/>
</dbReference>
<evidence type="ECO:0000256" key="2">
    <source>
        <dbReference type="ARBA" id="ARBA00022475"/>
    </source>
</evidence>
<feature type="domain" description="Major facilitator superfamily (MFS) profile" evidence="7">
    <location>
        <begin position="220"/>
        <end position="430"/>
    </location>
</feature>
<dbReference type="RefSeq" id="WP_387976996.1">
    <property type="nucleotide sequence ID" value="NZ_JBHRWO010000012.1"/>
</dbReference>
<sequence length="430" mass="43757">MTALRQEHAPSEARLWVELWPLLLASAVSLLPFTVYSTFLVPISEGAGGDVAAVGALRGLGGLTSLAVGVAAAPLLERFAKQRVSAFALAILAAGSLAAMHGSFAALTAFCAAIGTATAILVPALLASAADRYDDDATSGRAATLVSATQALAAVAAGPLIGVVAAQTGWRGALFMTAAIATVLAIGFALRPDEHRHPGPPNRSAGYFEAFRQIAGRRILLALIAAASFRTAALMGCLAYMAAWYDHAFALDATLFTLVWTVSGLSFFLGNYFGGRWIGRTEDPHRVAVVLLIGVGVATVGLVLLFAAPSLAPAVAGTALQSAGHAVTAAAITALIVRRGGPVRSAALSVNAAGMSLGTFAGASLGGAGLALFGYPGVAAALLLPLVAAIAIAAVLASRVKRALRGTRRPPPRSTFSSTAFDPRLRRCAR</sequence>
<protein>
    <submittedName>
        <fullName evidence="8">MFS transporter</fullName>
    </submittedName>
</protein>
<evidence type="ECO:0000256" key="3">
    <source>
        <dbReference type="ARBA" id="ARBA00022692"/>
    </source>
</evidence>
<dbReference type="Pfam" id="PF07690">
    <property type="entry name" value="MFS_1"/>
    <property type="match status" value="1"/>
</dbReference>
<feature type="transmembrane region" description="Helical" evidence="6">
    <location>
        <begin position="219"/>
        <end position="243"/>
    </location>
</feature>
<organism evidence="8 9">
    <name type="scientific">Glycomyces rhizosphaerae</name>
    <dbReference type="NCBI Taxonomy" id="2054422"/>
    <lineage>
        <taxon>Bacteria</taxon>
        <taxon>Bacillati</taxon>
        <taxon>Actinomycetota</taxon>
        <taxon>Actinomycetes</taxon>
        <taxon>Glycomycetales</taxon>
        <taxon>Glycomycetaceae</taxon>
        <taxon>Glycomyces</taxon>
    </lineage>
</organism>
<dbReference type="InterPro" id="IPR011701">
    <property type="entry name" value="MFS"/>
</dbReference>
<dbReference type="InterPro" id="IPR050189">
    <property type="entry name" value="MFS_Efflux_Transporters"/>
</dbReference>
<keyword evidence="9" id="KW-1185">Reference proteome</keyword>
<dbReference type="Gene3D" id="1.20.1250.20">
    <property type="entry name" value="MFS general substrate transporter like domains"/>
    <property type="match status" value="2"/>
</dbReference>
<feature type="transmembrane region" description="Helical" evidence="6">
    <location>
        <begin position="142"/>
        <end position="166"/>
    </location>
</feature>
<evidence type="ECO:0000256" key="4">
    <source>
        <dbReference type="ARBA" id="ARBA00022989"/>
    </source>
</evidence>
<feature type="transmembrane region" description="Helical" evidence="6">
    <location>
        <begin position="314"/>
        <end position="337"/>
    </location>
</feature>
<dbReference type="PANTHER" id="PTHR43124">
    <property type="entry name" value="PURINE EFFLUX PUMP PBUE"/>
    <property type="match status" value="1"/>
</dbReference>
<evidence type="ECO:0000259" key="7">
    <source>
        <dbReference type="PROSITE" id="PS50850"/>
    </source>
</evidence>
<name>A0ABV7Q241_9ACTN</name>
<evidence type="ECO:0000313" key="8">
    <source>
        <dbReference type="EMBL" id="MFC3493841.1"/>
    </source>
</evidence>
<comment type="caution">
    <text evidence="8">The sequence shown here is derived from an EMBL/GenBank/DDBJ whole genome shotgun (WGS) entry which is preliminary data.</text>
</comment>
<feature type="transmembrane region" description="Helical" evidence="6">
    <location>
        <begin position="255"/>
        <end position="275"/>
    </location>
</feature>
<dbReference type="InterPro" id="IPR020846">
    <property type="entry name" value="MFS_dom"/>
</dbReference>
<dbReference type="Proteomes" id="UP001595712">
    <property type="component" value="Unassembled WGS sequence"/>
</dbReference>
<dbReference type="EMBL" id="JBHRWO010000012">
    <property type="protein sequence ID" value="MFC3493841.1"/>
    <property type="molecule type" value="Genomic_DNA"/>
</dbReference>
<reference evidence="9" key="1">
    <citation type="journal article" date="2019" name="Int. J. Syst. Evol. Microbiol.">
        <title>The Global Catalogue of Microorganisms (GCM) 10K type strain sequencing project: providing services to taxonomists for standard genome sequencing and annotation.</title>
        <authorList>
            <consortium name="The Broad Institute Genomics Platform"/>
            <consortium name="The Broad Institute Genome Sequencing Center for Infectious Disease"/>
            <person name="Wu L."/>
            <person name="Ma J."/>
        </authorList>
    </citation>
    <scope>NUCLEOTIDE SEQUENCE [LARGE SCALE GENOMIC DNA]</scope>
    <source>
        <strain evidence="9">CGMCC 4.7396</strain>
    </source>
</reference>
<dbReference type="InterPro" id="IPR036259">
    <property type="entry name" value="MFS_trans_sf"/>
</dbReference>
<feature type="transmembrane region" description="Helical" evidence="6">
    <location>
        <begin position="287"/>
        <end position="308"/>
    </location>
</feature>
<evidence type="ECO:0000256" key="1">
    <source>
        <dbReference type="ARBA" id="ARBA00004651"/>
    </source>
</evidence>
<keyword evidence="3 6" id="KW-0812">Transmembrane</keyword>
<comment type="subcellular location">
    <subcellularLocation>
        <location evidence="1">Cell membrane</location>
        <topology evidence="1">Multi-pass membrane protein</topology>
    </subcellularLocation>
</comment>
<keyword evidence="2" id="KW-1003">Cell membrane</keyword>
<keyword evidence="5 6" id="KW-0472">Membrane</keyword>
<feature type="transmembrane region" description="Helical" evidence="6">
    <location>
        <begin position="349"/>
        <end position="373"/>
    </location>
</feature>
<evidence type="ECO:0000256" key="5">
    <source>
        <dbReference type="ARBA" id="ARBA00023136"/>
    </source>
</evidence>
<feature type="transmembrane region" description="Helical" evidence="6">
    <location>
        <begin position="379"/>
        <end position="400"/>
    </location>
</feature>
<feature type="transmembrane region" description="Helical" evidence="6">
    <location>
        <begin position="51"/>
        <end position="72"/>
    </location>
</feature>